<gene>
    <name evidence="1" type="ORF">ACI1P1_04920</name>
</gene>
<evidence type="ECO:0000313" key="2">
    <source>
        <dbReference type="Proteomes" id="UP001631969"/>
    </source>
</evidence>
<organism evidence="1 2">
    <name type="scientific">Paenibacillus mesotrionivorans</name>
    <dbReference type="NCBI Taxonomy" id="3160968"/>
    <lineage>
        <taxon>Bacteria</taxon>
        <taxon>Bacillati</taxon>
        <taxon>Bacillota</taxon>
        <taxon>Bacilli</taxon>
        <taxon>Bacillales</taxon>
        <taxon>Paenibacillaceae</taxon>
        <taxon>Paenibacillus</taxon>
    </lineage>
</organism>
<keyword evidence="2" id="KW-1185">Reference proteome</keyword>
<evidence type="ECO:0000313" key="1">
    <source>
        <dbReference type="EMBL" id="MFM9327641.1"/>
    </source>
</evidence>
<dbReference type="Proteomes" id="UP001631969">
    <property type="component" value="Unassembled WGS sequence"/>
</dbReference>
<dbReference type="EMBL" id="JBJURJ010000003">
    <property type="protein sequence ID" value="MFM9327641.1"/>
    <property type="molecule type" value="Genomic_DNA"/>
</dbReference>
<protein>
    <submittedName>
        <fullName evidence="1">MFS transporter</fullName>
    </submittedName>
</protein>
<sequence>MSSRVKSRLMPPLSTGFPKGEGTQAGEFAASGQQDGGERPRSKTPLSSQTWLLLAVHGLFTAGNALSGTFVHVYLWKAAHNFSLLGWFSAVQQVSMAVTFWLMGKWVKEHNKMNALRAGVLVSAAFYAIVLLLGEFAANMVWLLGLVHGLGSGLFWLSFNVVYFEVTDPDSRDRFNGVAGLLGSGSGMLAPWLSGFLISRMTHETGYRLIFTLSLAVFVCGGIASFFLAKRKGEGRYDWAFTPKYVRRKNGVWKKMFLAMLGQGIREGVFGFLIGILVYISTGNEYSLGKFALITSAAGLVSFYMAGRFYKPRHRKRGMLLAVLGLTLVILPFFWKVEYVTLLIFGIGTALFIPFYTVPVTSTSFDLIGKDPDCVSRREEFVVLRELGLNVGRLLGTLAFLITVSFSPTTLAINVLMLAIGSSPLLTWFLMRDFLKAPAEAARSNAG</sequence>
<comment type="caution">
    <text evidence="1">The sequence shown here is derived from an EMBL/GenBank/DDBJ whole genome shotgun (WGS) entry which is preliminary data.</text>
</comment>
<reference evidence="1" key="1">
    <citation type="submission" date="2024-12" db="EMBL/GenBank/DDBJ databases">
        <authorList>
            <person name="Wu N."/>
        </authorList>
    </citation>
    <scope>NUCLEOTIDE SEQUENCE</scope>
    <source>
        <strain evidence="1">P15</strain>
    </source>
</reference>
<name>A0ACC7NU95_9BACL</name>
<proteinExistence type="predicted"/>
<accession>A0ACC7NU95</accession>